<evidence type="ECO:0000313" key="11">
    <source>
        <dbReference type="EMBL" id="KER03807.1"/>
    </source>
</evidence>
<evidence type="ECO:0000256" key="5">
    <source>
        <dbReference type="ARBA" id="ARBA00022605"/>
    </source>
</evidence>
<evidence type="ECO:0000259" key="10">
    <source>
        <dbReference type="Pfam" id="PF00291"/>
    </source>
</evidence>
<keyword evidence="7" id="KW-0663">Pyridoxal phosphate</keyword>
<dbReference type="InterPro" id="IPR050214">
    <property type="entry name" value="Cys_Synth/Cystath_Beta-Synth"/>
</dbReference>
<dbReference type="GO" id="GO:0004124">
    <property type="term" value="F:cysteine synthase activity"/>
    <property type="evidence" value="ECO:0007669"/>
    <property type="project" value="UniProtKB-EC"/>
</dbReference>
<organism evidence="11 12">
    <name type="scientific">Photorhabdus temperata subsp. temperata Meg1</name>
    <dbReference type="NCBI Taxonomy" id="1393735"/>
    <lineage>
        <taxon>Bacteria</taxon>
        <taxon>Pseudomonadati</taxon>
        <taxon>Pseudomonadota</taxon>
        <taxon>Gammaproteobacteria</taxon>
        <taxon>Enterobacterales</taxon>
        <taxon>Morganellaceae</taxon>
        <taxon>Photorhabdus</taxon>
    </lineage>
</organism>
<comment type="catalytic activity">
    <reaction evidence="9">
        <text>O-acetyl-L-serine + hydrogen sulfide = L-cysteine + acetate</text>
        <dbReference type="Rhea" id="RHEA:14829"/>
        <dbReference type="ChEBI" id="CHEBI:29919"/>
        <dbReference type="ChEBI" id="CHEBI:30089"/>
        <dbReference type="ChEBI" id="CHEBI:35235"/>
        <dbReference type="ChEBI" id="CHEBI:58340"/>
        <dbReference type="EC" id="2.5.1.47"/>
    </reaction>
</comment>
<dbReference type="SUPFAM" id="SSF53686">
    <property type="entry name" value="Tryptophan synthase beta subunit-like PLP-dependent enzymes"/>
    <property type="match status" value="1"/>
</dbReference>
<evidence type="ECO:0000256" key="4">
    <source>
        <dbReference type="ARBA" id="ARBA00012681"/>
    </source>
</evidence>
<name>A0A081RYQ4_PHOTE</name>
<sequence length="303" mass="32625">MLLHDVVGNTPIVKLEKISKDLYADIYVKLEFLNPWGSIKDRAAKSMLESAIKNGQIDSQTTIVEATTGNTGISLAGICASMGLKLIIVMPEYVSEERKKLLTLLGAEIILTPSGENYAGAVKKAQMLSKKANYFLVDQGNNLNNPQAHYQTGNEIINFFNGTPDIFIAGIGTGGHCNGIGNTLKKYRSDTYIVAIEPKSAAVLSQTTPLDEINSNHGVLGIGPGIIANTVDRNIIDEVYIIDENSAFQTTRKIIESEGLLIGISSGASLHCAIELASREENKGKKILTIAASQTERYLSVGI</sequence>
<keyword evidence="8" id="KW-0198">Cysteine biosynthesis</keyword>
<evidence type="ECO:0000256" key="3">
    <source>
        <dbReference type="ARBA" id="ARBA00007103"/>
    </source>
</evidence>
<reference evidence="11 12" key="1">
    <citation type="submission" date="2014-03" db="EMBL/GenBank/DDBJ databases">
        <title>Draft Genome of Photorhabdus temperata Meg1.</title>
        <authorList>
            <person name="Hurst S.G.IV."/>
            <person name="Morris K."/>
            <person name="Thomas K."/>
            <person name="Tisa L.S."/>
        </authorList>
    </citation>
    <scope>NUCLEOTIDE SEQUENCE [LARGE SCALE GENOMIC DNA]</scope>
    <source>
        <strain evidence="11 12">Meg1</strain>
    </source>
</reference>
<evidence type="ECO:0000256" key="9">
    <source>
        <dbReference type="ARBA" id="ARBA00047931"/>
    </source>
</evidence>
<evidence type="ECO:0000256" key="7">
    <source>
        <dbReference type="ARBA" id="ARBA00022898"/>
    </source>
</evidence>
<dbReference type="Pfam" id="PF00291">
    <property type="entry name" value="PALP"/>
    <property type="match status" value="1"/>
</dbReference>
<evidence type="ECO:0000256" key="8">
    <source>
        <dbReference type="ARBA" id="ARBA00023192"/>
    </source>
</evidence>
<evidence type="ECO:0000256" key="1">
    <source>
        <dbReference type="ARBA" id="ARBA00001933"/>
    </source>
</evidence>
<protein>
    <recommendedName>
        <fullName evidence="4">cysteine synthase</fullName>
        <ecNumber evidence="4">2.5.1.47</ecNumber>
    </recommendedName>
</protein>
<comment type="caution">
    <text evidence="11">The sequence shown here is derived from an EMBL/GenBank/DDBJ whole genome shotgun (WGS) entry which is preliminary data.</text>
</comment>
<keyword evidence="5" id="KW-0028">Amino-acid biosynthesis</keyword>
<accession>A0A081RYQ4</accession>
<gene>
    <name evidence="11" type="ORF">MEG1DRAFT_01498</name>
</gene>
<dbReference type="EMBL" id="JGVH01000022">
    <property type="protein sequence ID" value="KER03807.1"/>
    <property type="molecule type" value="Genomic_DNA"/>
</dbReference>
<dbReference type="PATRIC" id="fig|1393735.3.peg.1547"/>
<comment type="cofactor">
    <cofactor evidence="1">
        <name>pyridoxal 5'-phosphate</name>
        <dbReference type="ChEBI" id="CHEBI:597326"/>
    </cofactor>
</comment>
<dbReference type="RefSeq" id="WP_023044216.1">
    <property type="nucleotide sequence ID" value="NZ_CAWLUD010000022.1"/>
</dbReference>
<dbReference type="Proteomes" id="UP000028002">
    <property type="component" value="Unassembled WGS sequence"/>
</dbReference>
<comment type="pathway">
    <text evidence="2">Amino-acid biosynthesis; L-cysteine biosynthesis; L-cysteine from L-serine: step 2/2.</text>
</comment>
<keyword evidence="6 11" id="KW-0808">Transferase</keyword>
<dbReference type="PANTHER" id="PTHR10314">
    <property type="entry name" value="CYSTATHIONINE BETA-SYNTHASE"/>
    <property type="match status" value="1"/>
</dbReference>
<dbReference type="InterPro" id="IPR001926">
    <property type="entry name" value="TrpB-like_PALP"/>
</dbReference>
<dbReference type="AlphaFoldDB" id="A0A081RYQ4"/>
<dbReference type="InterPro" id="IPR036052">
    <property type="entry name" value="TrpB-like_PALP_sf"/>
</dbReference>
<evidence type="ECO:0000256" key="2">
    <source>
        <dbReference type="ARBA" id="ARBA00004962"/>
    </source>
</evidence>
<evidence type="ECO:0000313" key="12">
    <source>
        <dbReference type="Proteomes" id="UP000028002"/>
    </source>
</evidence>
<dbReference type="FunFam" id="3.40.50.1100:FF:000006">
    <property type="entry name" value="Cysteine synthase"/>
    <property type="match status" value="1"/>
</dbReference>
<dbReference type="Gene3D" id="3.40.50.1100">
    <property type="match status" value="2"/>
</dbReference>
<evidence type="ECO:0000256" key="6">
    <source>
        <dbReference type="ARBA" id="ARBA00022679"/>
    </source>
</evidence>
<feature type="domain" description="Tryptophan synthase beta chain-like PALP" evidence="10">
    <location>
        <begin position="5"/>
        <end position="290"/>
    </location>
</feature>
<dbReference type="EC" id="2.5.1.47" evidence="4"/>
<comment type="similarity">
    <text evidence="3">Belongs to the cysteine synthase/cystathionine beta-synthase family.</text>
</comment>
<dbReference type="CDD" id="cd01561">
    <property type="entry name" value="CBS_like"/>
    <property type="match status" value="1"/>
</dbReference>
<proteinExistence type="inferred from homology"/>